<comment type="caution">
    <text evidence="12">The sequence shown here is derived from an EMBL/GenBank/DDBJ whole genome shotgun (WGS) entry which is preliminary data.</text>
</comment>
<dbReference type="NCBIfam" id="TIGR00125">
    <property type="entry name" value="cyt_tran_rel"/>
    <property type="match status" value="1"/>
</dbReference>
<gene>
    <name evidence="10" type="primary">nadD</name>
    <name evidence="12" type="ORF">CO110_04620</name>
</gene>
<dbReference type="NCBIfam" id="NF000840">
    <property type="entry name" value="PRK00071.1-3"/>
    <property type="match status" value="1"/>
</dbReference>
<dbReference type="Proteomes" id="UP000231366">
    <property type="component" value="Unassembled WGS sequence"/>
</dbReference>
<dbReference type="HAMAP" id="MF_00244">
    <property type="entry name" value="NaMN_adenylyltr"/>
    <property type="match status" value="1"/>
</dbReference>
<dbReference type="CDD" id="cd02165">
    <property type="entry name" value="NMNAT"/>
    <property type="match status" value="1"/>
</dbReference>
<evidence type="ECO:0000313" key="12">
    <source>
        <dbReference type="EMBL" id="PJB29654.1"/>
    </source>
</evidence>
<evidence type="ECO:0000256" key="8">
    <source>
        <dbReference type="ARBA" id="ARBA00023027"/>
    </source>
</evidence>
<dbReference type="GO" id="GO:0005524">
    <property type="term" value="F:ATP binding"/>
    <property type="evidence" value="ECO:0007669"/>
    <property type="project" value="UniProtKB-KW"/>
</dbReference>
<evidence type="ECO:0000256" key="5">
    <source>
        <dbReference type="ARBA" id="ARBA00022695"/>
    </source>
</evidence>
<dbReference type="PANTHER" id="PTHR39321">
    <property type="entry name" value="NICOTINATE-NUCLEOTIDE ADENYLYLTRANSFERASE-RELATED"/>
    <property type="match status" value="1"/>
</dbReference>
<dbReference type="GO" id="GO:0004515">
    <property type="term" value="F:nicotinate-nucleotide adenylyltransferase activity"/>
    <property type="evidence" value="ECO:0007669"/>
    <property type="project" value="UniProtKB-UniRule"/>
</dbReference>
<accession>A0A2M8AU06</accession>
<evidence type="ECO:0000256" key="1">
    <source>
        <dbReference type="ARBA" id="ARBA00002324"/>
    </source>
</evidence>
<dbReference type="GO" id="GO:0009435">
    <property type="term" value="P:NAD+ biosynthetic process"/>
    <property type="evidence" value="ECO:0007669"/>
    <property type="project" value="UniProtKB-UniRule"/>
</dbReference>
<dbReference type="UniPathway" id="UPA00253">
    <property type="reaction ID" value="UER00332"/>
</dbReference>
<reference evidence="13" key="1">
    <citation type="submission" date="2017-09" db="EMBL/GenBank/DDBJ databases">
        <title>Depth-based differentiation of microbial function through sediment-hosted aquifers and enrichment of novel symbionts in the deep terrestrial subsurface.</title>
        <authorList>
            <person name="Probst A.J."/>
            <person name="Ladd B."/>
            <person name="Jarett J.K."/>
            <person name="Geller-Mcgrath D.E."/>
            <person name="Sieber C.M.K."/>
            <person name="Emerson J.B."/>
            <person name="Anantharaman K."/>
            <person name="Thomas B.C."/>
            <person name="Malmstrom R."/>
            <person name="Stieglmeier M."/>
            <person name="Klingl A."/>
            <person name="Woyke T."/>
            <person name="Ryan C.M."/>
            <person name="Banfield J.F."/>
        </authorList>
    </citation>
    <scope>NUCLEOTIDE SEQUENCE [LARGE SCALE GENOMIC DNA]</scope>
</reference>
<dbReference type="InterPro" id="IPR004821">
    <property type="entry name" value="Cyt_trans-like"/>
</dbReference>
<dbReference type="EC" id="2.7.7.18" evidence="10"/>
<dbReference type="AlphaFoldDB" id="A0A2M8AU06"/>
<evidence type="ECO:0000256" key="2">
    <source>
        <dbReference type="ARBA" id="ARBA00005019"/>
    </source>
</evidence>
<keyword evidence="8 10" id="KW-0520">NAD</keyword>
<sequence>MRIGILGGTFNPIHNGHLLIAEAAKRFCSLEKVVFIPCFMPPHKDTCDKDSPEIRYAMTNLAIAEYPDFMVSPIEIERKGKSYSRDTIQEIKIRYGAGVNIYFIAGTDTVAEINTWKDIDELLSLCRFIGINRPGYPSNIPEEYKEKIDVVEIAGMNISSSEIRRKIACGESIHGLVPECVEKYIYEYKLYQ</sequence>
<dbReference type="PANTHER" id="PTHR39321:SF3">
    <property type="entry name" value="PHOSPHOPANTETHEINE ADENYLYLTRANSFERASE"/>
    <property type="match status" value="1"/>
</dbReference>
<comment type="pathway">
    <text evidence="2 10">Cofactor biosynthesis; NAD(+) biosynthesis; deamido-NAD(+) from nicotinate D-ribonucleotide: step 1/1.</text>
</comment>
<keyword evidence="3 10" id="KW-0662">Pyridine nucleotide biosynthesis</keyword>
<dbReference type="NCBIfam" id="TIGR00482">
    <property type="entry name" value="nicotinate (nicotinamide) nucleotide adenylyltransferase"/>
    <property type="match status" value="1"/>
</dbReference>
<dbReference type="InterPro" id="IPR014729">
    <property type="entry name" value="Rossmann-like_a/b/a_fold"/>
</dbReference>
<dbReference type="EMBL" id="PFUI01000120">
    <property type="protein sequence ID" value="PJB29654.1"/>
    <property type="molecule type" value="Genomic_DNA"/>
</dbReference>
<evidence type="ECO:0000313" key="13">
    <source>
        <dbReference type="Proteomes" id="UP000231366"/>
    </source>
</evidence>
<comment type="function">
    <text evidence="1 10">Catalyzes the reversible adenylation of nicotinate mononucleotide (NaMN) to nicotinic acid adenine dinucleotide (NaAD).</text>
</comment>
<keyword evidence="6 10" id="KW-0547">Nucleotide-binding</keyword>
<evidence type="ECO:0000256" key="6">
    <source>
        <dbReference type="ARBA" id="ARBA00022741"/>
    </source>
</evidence>
<evidence type="ECO:0000256" key="4">
    <source>
        <dbReference type="ARBA" id="ARBA00022679"/>
    </source>
</evidence>
<feature type="domain" description="Cytidyltransferase-like" evidence="11">
    <location>
        <begin position="5"/>
        <end position="166"/>
    </location>
</feature>
<dbReference type="Pfam" id="PF01467">
    <property type="entry name" value="CTP_transf_like"/>
    <property type="match status" value="1"/>
</dbReference>
<organism evidence="12 13">
    <name type="scientific">Candidatus Desantisbacteria bacterium CG_4_9_14_3_um_filter_40_11</name>
    <dbReference type="NCBI Taxonomy" id="1974546"/>
    <lineage>
        <taxon>Bacteria</taxon>
        <taxon>Candidatus Desantisiibacteriota</taxon>
    </lineage>
</organism>
<evidence type="ECO:0000256" key="3">
    <source>
        <dbReference type="ARBA" id="ARBA00022642"/>
    </source>
</evidence>
<dbReference type="Gene3D" id="3.40.50.620">
    <property type="entry name" value="HUPs"/>
    <property type="match status" value="1"/>
</dbReference>
<keyword evidence="5 10" id="KW-0548">Nucleotidyltransferase</keyword>
<evidence type="ECO:0000256" key="9">
    <source>
        <dbReference type="ARBA" id="ARBA00048721"/>
    </source>
</evidence>
<evidence type="ECO:0000256" key="7">
    <source>
        <dbReference type="ARBA" id="ARBA00022840"/>
    </source>
</evidence>
<name>A0A2M8AU06_9BACT</name>
<keyword evidence="7 10" id="KW-0067">ATP-binding</keyword>
<dbReference type="InterPro" id="IPR005248">
    <property type="entry name" value="NadD/NMNAT"/>
</dbReference>
<evidence type="ECO:0000256" key="10">
    <source>
        <dbReference type="HAMAP-Rule" id="MF_00244"/>
    </source>
</evidence>
<proteinExistence type="inferred from homology"/>
<protein>
    <recommendedName>
        <fullName evidence="10">Probable nicotinate-nucleotide adenylyltransferase</fullName>
        <ecNumber evidence="10">2.7.7.18</ecNumber>
    </recommendedName>
    <alternativeName>
        <fullName evidence="10">Deamido-NAD(+) diphosphorylase</fullName>
    </alternativeName>
    <alternativeName>
        <fullName evidence="10">Deamido-NAD(+) pyrophosphorylase</fullName>
    </alternativeName>
    <alternativeName>
        <fullName evidence="10">Nicotinate mononucleotide adenylyltransferase</fullName>
        <shortName evidence="10">NaMN adenylyltransferase</shortName>
    </alternativeName>
</protein>
<evidence type="ECO:0000259" key="11">
    <source>
        <dbReference type="Pfam" id="PF01467"/>
    </source>
</evidence>
<dbReference type="SUPFAM" id="SSF52374">
    <property type="entry name" value="Nucleotidylyl transferase"/>
    <property type="match status" value="1"/>
</dbReference>
<keyword evidence="4 10" id="KW-0808">Transferase</keyword>
<comment type="catalytic activity">
    <reaction evidence="9 10">
        <text>nicotinate beta-D-ribonucleotide + ATP + H(+) = deamido-NAD(+) + diphosphate</text>
        <dbReference type="Rhea" id="RHEA:22860"/>
        <dbReference type="ChEBI" id="CHEBI:15378"/>
        <dbReference type="ChEBI" id="CHEBI:30616"/>
        <dbReference type="ChEBI" id="CHEBI:33019"/>
        <dbReference type="ChEBI" id="CHEBI:57502"/>
        <dbReference type="ChEBI" id="CHEBI:58437"/>
        <dbReference type="EC" id="2.7.7.18"/>
    </reaction>
</comment>
<comment type="similarity">
    <text evidence="10">Belongs to the NadD family.</text>
</comment>